<sequence>MGAFREKEILKVGLFYPDLDKEGGYPRDVLRLFKELESKDGIKVKKIKSLPQLLVSLKKLDCVHVFGFFSFKIFLTCLLCIVFNKKYIVSVFGQLLPGALSIGKLKKIFFINCFGRFILRRASKIHVFTDYEAKELIKYQISTPTFKSFFGIYPEDVKNTQEIMPLVMKKPFLLFFGRLDIHQKGLNILLEGFKKYSIKSEMFDLVISGRNYNNGNLYIENFLRKNNSKSRIHFLGEVTEVEKEALYSYAAAIIYPCHFDGNPRPLRHALCRKKKILTTFQTNFADQLEPHNWGVLFENTSLDLAEGIEKFEEVSTKIPYEEPSKTRSWDYCSNEFMVAYAATINN</sequence>
<dbReference type="Pfam" id="PF00534">
    <property type="entry name" value="Glycos_transf_1"/>
    <property type="match status" value="1"/>
</dbReference>
<gene>
    <name evidence="2" type="ORF">FEE95_01860</name>
</gene>
<dbReference type="Gene3D" id="3.40.50.2000">
    <property type="entry name" value="Glycogen Phosphorylase B"/>
    <property type="match status" value="1"/>
</dbReference>
<dbReference type="Proteomes" id="UP000310314">
    <property type="component" value="Unassembled WGS sequence"/>
</dbReference>
<dbReference type="SUPFAM" id="SSF53756">
    <property type="entry name" value="UDP-Glycosyltransferase/glycogen phosphorylase"/>
    <property type="match status" value="1"/>
</dbReference>
<dbReference type="PANTHER" id="PTHR46401:SF8">
    <property type="entry name" value="BLL6006 PROTEIN"/>
    <property type="match status" value="1"/>
</dbReference>
<dbReference type="RefSeq" id="WP_138656128.1">
    <property type="nucleotide sequence ID" value="NZ_VATY01000001.1"/>
</dbReference>
<dbReference type="OrthoDB" id="9806653at2"/>
<name>A0A5S3PT77_9FLAO</name>
<feature type="domain" description="Glycosyl transferase family 1" evidence="1">
    <location>
        <begin position="163"/>
        <end position="313"/>
    </location>
</feature>
<reference evidence="2 3" key="1">
    <citation type="submission" date="2019-05" db="EMBL/GenBank/DDBJ databases">
        <authorList>
            <person name="Zhang J.-Y."/>
            <person name="Feg X."/>
            <person name="Du Z.-J."/>
        </authorList>
    </citation>
    <scope>NUCLEOTIDE SEQUENCE [LARGE SCALE GENOMIC DNA]</scope>
    <source>
        <strain evidence="2 3">RZ26</strain>
    </source>
</reference>
<dbReference type="PANTHER" id="PTHR46401">
    <property type="entry name" value="GLYCOSYLTRANSFERASE WBBK-RELATED"/>
    <property type="match status" value="1"/>
</dbReference>
<dbReference type="EMBL" id="VATY01000001">
    <property type="protein sequence ID" value="TMM58196.1"/>
    <property type="molecule type" value="Genomic_DNA"/>
</dbReference>
<dbReference type="AlphaFoldDB" id="A0A5S3PT77"/>
<keyword evidence="2" id="KW-0808">Transferase</keyword>
<comment type="caution">
    <text evidence="2">The sequence shown here is derived from an EMBL/GenBank/DDBJ whole genome shotgun (WGS) entry which is preliminary data.</text>
</comment>
<dbReference type="InterPro" id="IPR001296">
    <property type="entry name" value="Glyco_trans_1"/>
</dbReference>
<proteinExistence type="predicted"/>
<evidence type="ECO:0000259" key="1">
    <source>
        <dbReference type="Pfam" id="PF00534"/>
    </source>
</evidence>
<evidence type="ECO:0000313" key="3">
    <source>
        <dbReference type="Proteomes" id="UP000310314"/>
    </source>
</evidence>
<keyword evidence="3" id="KW-1185">Reference proteome</keyword>
<accession>A0A5S3PT77</accession>
<evidence type="ECO:0000313" key="2">
    <source>
        <dbReference type="EMBL" id="TMM58196.1"/>
    </source>
</evidence>
<protein>
    <submittedName>
        <fullName evidence="2">Glycosyltransferase</fullName>
    </submittedName>
</protein>
<dbReference type="GO" id="GO:0016757">
    <property type="term" value="F:glycosyltransferase activity"/>
    <property type="evidence" value="ECO:0007669"/>
    <property type="project" value="InterPro"/>
</dbReference>
<organism evidence="2 3">
    <name type="scientific">Maribacter algarum</name>
    <name type="common">ex Zhang et al. 2020</name>
    <dbReference type="NCBI Taxonomy" id="2578118"/>
    <lineage>
        <taxon>Bacteria</taxon>
        <taxon>Pseudomonadati</taxon>
        <taxon>Bacteroidota</taxon>
        <taxon>Flavobacteriia</taxon>
        <taxon>Flavobacteriales</taxon>
        <taxon>Flavobacteriaceae</taxon>
        <taxon>Maribacter</taxon>
    </lineage>
</organism>